<evidence type="ECO:0000256" key="2">
    <source>
        <dbReference type="SAM" id="MobiDB-lite"/>
    </source>
</evidence>
<feature type="coiled-coil region" evidence="1">
    <location>
        <begin position="68"/>
        <end position="116"/>
    </location>
</feature>
<evidence type="ECO:0000313" key="4">
    <source>
        <dbReference type="Proteomes" id="UP000078397"/>
    </source>
</evidence>
<name>A0A179FZ97_METCM</name>
<sequence>MAPMDPSGSCEQLQGLQEFLDKPCPSEEKQEHYEGQTSCKTEEPNNLKPGHKMGGHFSKDDSNINVQHQDMDQEIRHLKNEAQKAEALLRSQSEMIQELQESWNNCQDEIKMLKKEKFDLRSIILSSNGPEQVSDDEMKSLFATIRQKIQAIAHSNALDLERNVALLSAQNANWYRFYESWNHISLTDRSLKMRGKIFEILCDQILKKKLFGISPVGDSGLKQIELSLEKLEKLMRKEKVPDDTITDWRLSTMKAIDETKIAHTCPCPAAHGIWAIFQCLLRKETDYSATDKLSNEVVQLCKDAYYLRSMMRGSKDRYRCELFRSGANFHDFETYLEVCGVEHGGNASSIIAFVVSGALVKQPQNANEQAIVLEPAHVVVRQA</sequence>
<dbReference type="AlphaFoldDB" id="A0A179FZ97"/>
<evidence type="ECO:0000256" key="1">
    <source>
        <dbReference type="SAM" id="Coils"/>
    </source>
</evidence>
<keyword evidence="4" id="KW-1185">Reference proteome</keyword>
<keyword evidence="1" id="KW-0175">Coiled coil</keyword>
<dbReference type="GeneID" id="28846670"/>
<dbReference type="KEGG" id="pchm:VFPPC_03139"/>
<organism evidence="3 4">
    <name type="scientific">Pochonia chlamydosporia 170</name>
    <dbReference type="NCBI Taxonomy" id="1380566"/>
    <lineage>
        <taxon>Eukaryota</taxon>
        <taxon>Fungi</taxon>
        <taxon>Dikarya</taxon>
        <taxon>Ascomycota</taxon>
        <taxon>Pezizomycotina</taxon>
        <taxon>Sordariomycetes</taxon>
        <taxon>Hypocreomycetidae</taxon>
        <taxon>Hypocreales</taxon>
        <taxon>Clavicipitaceae</taxon>
        <taxon>Pochonia</taxon>
    </lineage>
</organism>
<dbReference type="EMBL" id="LSBJ02000002">
    <property type="protein sequence ID" value="OAQ70707.1"/>
    <property type="molecule type" value="Genomic_DNA"/>
</dbReference>
<feature type="compositionally biased region" description="Basic and acidic residues" evidence="2">
    <location>
        <begin position="19"/>
        <end position="45"/>
    </location>
</feature>
<proteinExistence type="predicted"/>
<reference evidence="3 4" key="1">
    <citation type="journal article" date="2016" name="PLoS Pathog.">
        <title>Biosynthesis of antibiotic leucinostatins in bio-control fungus Purpureocillium lilacinum and their inhibition on phytophthora revealed by genome mining.</title>
        <authorList>
            <person name="Wang G."/>
            <person name="Liu Z."/>
            <person name="Lin R."/>
            <person name="Li E."/>
            <person name="Mao Z."/>
            <person name="Ling J."/>
            <person name="Yang Y."/>
            <person name="Yin W.B."/>
            <person name="Xie B."/>
        </authorList>
    </citation>
    <scope>NUCLEOTIDE SEQUENCE [LARGE SCALE GENOMIC DNA]</scope>
    <source>
        <strain evidence="3">170</strain>
    </source>
</reference>
<protein>
    <submittedName>
        <fullName evidence="3">Uncharacterized protein</fullName>
    </submittedName>
</protein>
<feature type="region of interest" description="Disordered" evidence="2">
    <location>
        <begin position="1"/>
        <end position="48"/>
    </location>
</feature>
<dbReference type="RefSeq" id="XP_018147244.1">
    <property type="nucleotide sequence ID" value="XM_018282676.1"/>
</dbReference>
<accession>A0A179FZ97</accession>
<dbReference type="Proteomes" id="UP000078397">
    <property type="component" value="Unassembled WGS sequence"/>
</dbReference>
<evidence type="ECO:0000313" key="3">
    <source>
        <dbReference type="EMBL" id="OAQ70707.1"/>
    </source>
</evidence>
<comment type="caution">
    <text evidence="3">The sequence shown here is derived from an EMBL/GenBank/DDBJ whole genome shotgun (WGS) entry which is preliminary data.</text>
</comment>
<gene>
    <name evidence="3" type="ORF">VFPPC_03139</name>
</gene>
<dbReference type="OrthoDB" id="5393537at2759"/>